<evidence type="ECO:0000259" key="2">
    <source>
        <dbReference type="Pfam" id="PF00326"/>
    </source>
</evidence>
<keyword evidence="4" id="KW-1185">Reference proteome</keyword>
<dbReference type="GO" id="GO:0008236">
    <property type="term" value="F:serine-type peptidase activity"/>
    <property type="evidence" value="ECO:0007669"/>
    <property type="project" value="InterPro"/>
</dbReference>
<dbReference type="Pfam" id="PF00326">
    <property type="entry name" value="Peptidase_S9"/>
    <property type="match status" value="1"/>
</dbReference>
<evidence type="ECO:0000313" key="4">
    <source>
        <dbReference type="Proteomes" id="UP000450676"/>
    </source>
</evidence>
<evidence type="ECO:0000256" key="1">
    <source>
        <dbReference type="ARBA" id="ARBA00022801"/>
    </source>
</evidence>
<dbReference type="Proteomes" id="UP000450676">
    <property type="component" value="Unassembled WGS sequence"/>
</dbReference>
<evidence type="ECO:0000313" key="3">
    <source>
        <dbReference type="EMBL" id="MYN06328.1"/>
    </source>
</evidence>
<dbReference type="SUPFAM" id="SSF53474">
    <property type="entry name" value="alpha/beta-Hydrolases"/>
    <property type="match status" value="1"/>
</dbReference>
<proteinExistence type="predicted"/>
<reference evidence="3 4" key="1">
    <citation type="submission" date="2019-12" db="EMBL/GenBank/DDBJ databases">
        <title>Novel species isolated from a subtropical stream in China.</title>
        <authorList>
            <person name="Lu H."/>
        </authorList>
    </citation>
    <scope>NUCLEOTIDE SEQUENCE [LARGE SCALE GENOMIC DNA]</scope>
    <source>
        <strain evidence="3 4">FT127W</strain>
    </source>
</reference>
<dbReference type="AlphaFoldDB" id="A0A7X4KKS2"/>
<name>A0A7X4KKS2_9BURK</name>
<organism evidence="3 4">
    <name type="scientific">Pseudoduganella aquatica</name>
    <dbReference type="NCBI Taxonomy" id="2660641"/>
    <lineage>
        <taxon>Bacteria</taxon>
        <taxon>Pseudomonadati</taxon>
        <taxon>Pseudomonadota</taxon>
        <taxon>Betaproteobacteria</taxon>
        <taxon>Burkholderiales</taxon>
        <taxon>Oxalobacteraceae</taxon>
        <taxon>Telluria group</taxon>
        <taxon>Pseudoduganella</taxon>
    </lineage>
</organism>
<dbReference type="GO" id="GO:0006508">
    <property type="term" value="P:proteolysis"/>
    <property type="evidence" value="ECO:0007669"/>
    <property type="project" value="InterPro"/>
</dbReference>
<dbReference type="EMBL" id="WWCU01000002">
    <property type="protein sequence ID" value="MYN06328.1"/>
    <property type="molecule type" value="Genomic_DNA"/>
</dbReference>
<gene>
    <name evidence="3" type="ORF">GTP77_03155</name>
</gene>
<dbReference type="InterPro" id="IPR029058">
    <property type="entry name" value="AB_hydrolase_fold"/>
</dbReference>
<protein>
    <submittedName>
        <fullName evidence="3">Alpha/beta hydrolase fold domain-containing protein</fullName>
    </submittedName>
</protein>
<accession>A0A7X4KKS2</accession>
<keyword evidence="1 3" id="KW-0378">Hydrolase</keyword>
<dbReference type="Gene3D" id="3.40.50.1820">
    <property type="entry name" value="alpha/beta hydrolase"/>
    <property type="match status" value="1"/>
</dbReference>
<dbReference type="InterPro" id="IPR001375">
    <property type="entry name" value="Peptidase_S9_cat"/>
</dbReference>
<sequence length="363" mass="39582">MILTGTALHLLACSAVCAWLYGLKKSITRQRTKNYHTNEISASTLKVNFLKYLLCIIAASFFASAQAAPWQPANGNKQIPIWPGAIPDAKSSTGPEEVTLQDKRLVAGKSWLEVANVTRPTMTVYPPTGPNTGAAVVVFPGGGYWHLAIDLEGTEVCDWLTSIGVTCVLLKYRVPGSGPHWDQIRNMRVIPKTHTALQDAQRALGLIRHNASDWKIDPNKIGVLGFSAGGHLVASISTHGQRIYSPVDDADKESCLPNFAVALYPGHMSINYKADLSRLNPTIKVTSQTPPTFLLHAQDDPVDPVEFSLLYYAALRKENVPAEMHLFANGGHAFGLRATKSPITKWPLLVETWLGTIGMIPVK</sequence>
<feature type="domain" description="Peptidase S9 prolyl oligopeptidase catalytic" evidence="2">
    <location>
        <begin position="211"/>
        <end position="335"/>
    </location>
</feature>
<comment type="caution">
    <text evidence="3">The sequence shown here is derived from an EMBL/GenBank/DDBJ whole genome shotgun (WGS) entry which is preliminary data.</text>
</comment>
<dbReference type="PANTHER" id="PTHR48081:SF6">
    <property type="entry name" value="PEPTIDASE S9 PROLYL OLIGOPEPTIDASE CATALYTIC DOMAIN-CONTAINING PROTEIN"/>
    <property type="match status" value="1"/>
</dbReference>
<dbReference type="RefSeq" id="WP_161070702.1">
    <property type="nucleotide sequence ID" value="NZ_WWCU01000002.1"/>
</dbReference>
<dbReference type="PANTHER" id="PTHR48081">
    <property type="entry name" value="AB HYDROLASE SUPERFAMILY PROTEIN C4A8.06C"/>
    <property type="match status" value="1"/>
</dbReference>
<dbReference type="InterPro" id="IPR050300">
    <property type="entry name" value="GDXG_lipolytic_enzyme"/>
</dbReference>